<evidence type="ECO:0000256" key="5">
    <source>
        <dbReference type="SAM" id="Coils"/>
    </source>
</evidence>
<feature type="domain" description="ABC-2 type transporter transmembrane" evidence="7">
    <location>
        <begin position="31"/>
        <end position="166"/>
    </location>
</feature>
<dbReference type="PANTHER" id="PTHR43077:SF10">
    <property type="entry name" value="TRANSPORT PERMEASE PROTEIN"/>
    <property type="match status" value="1"/>
</dbReference>
<feature type="coiled-coil region" evidence="5">
    <location>
        <begin position="527"/>
        <end position="554"/>
    </location>
</feature>
<keyword evidence="5" id="KW-0175">Coiled coil</keyword>
<dbReference type="PANTHER" id="PTHR43077">
    <property type="entry name" value="TRANSPORT PERMEASE YVFS-RELATED"/>
    <property type="match status" value="1"/>
</dbReference>
<feature type="transmembrane region" description="Helical" evidence="6">
    <location>
        <begin position="765"/>
        <end position="786"/>
    </location>
</feature>
<reference evidence="9" key="1">
    <citation type="journal article" date="2019" name="Int. J. Syst. Evol. Microbiol.">
        <title>The Global Catalogue of Microorganisms (GCM) 10K type strain sequencing project: providing services to taxonomists for standard genome sequencing and annotation.</title>
        <authorList>
            <consortium name="The Broad Institute Genomics Platform"/>
            <consortium name="The Broad Institute Genome Sequencing Center for Infectious Disease"/>
            <person name="Wu L."/>
            <person name="Ma J."/>
        </authorList>
    </citation>
    <scope>NUCLEOTIDE SEQUENCE [LARGE SCALE GENOMIC DNA]</scope>
    <source>
        <strain evidence="9">CGMCC 1.15043</strain>
    </source>
</reference>
<feature type="coiled-coil region" evidence="5">
    <location>
        <begin position="275"/>
        <end position="302"/>
    </location>
</feature>
<keyword evidence="4 6" id="KW-0472">Membrane</keyword>
<gene>
    <name evidence="8" type="ORF">GCM10008018_20210</name>
</gene>
<accession>A0ABQ2BT74</accession>
<dbReference type="Gene3D" id="3.40.1710.10">
    <property type="entry name" value="abc type-2 transporter like domain"/>
    <property type="match status" value="1"/>
</dbReference>
<dbReference type="EMBL" id="BMHE01000007">
    <property type="protein sequence ID" value="GGI47048.1"/>
    <property type="molecule type" value="Genomic_DNA"/>
</dbReference>
<dbReference type="Proteomes" id="UP000615455">
    <property type="component" value="Unassembled WGS sequence"/>
</dbReference>
<evidence type="ECO:0000259" key="7">
    <source>
        <dbReference type="Pfam" id="PF12698"/>
    </source>
</evidence>
<evidence type="ECO:0000256" key="3">
    <source>
        <dbReference type="ARBA" id="ARBA00022989"/>
    </source>
</evidence>
<keyword evidence="3 6" id="KW-1133">Transmembrane helix</keyword>
<dbReference type="InterPro" id="IPR013525">
    <property type="entry name" value="ABC2_TM"/>
</dbReference>
<feature type="transmembrane region" description="Helical" evidence="6">
    <location>
        <begin position="798"/>
        <end position="821"/>
    </location>
</feature>
<evidence type="ECO:0000256" key="4">
    <source>
        <dbReference type="ARBA" id="ARBA00023136"/>
    </source>
</evidence>
<evidence type="ECO:0000313" key="8">
    <source>
        <dbReference type="EMBL" id="GGI47048.1"/>
    </source>
</evidence>
<keyword evidence="9" id="KW-1185">Reference proteome</keyword>
<dbReference type="NCBIfam" id="TIGR03061">
    <property type="entry name" value="pip_yhgE_Nterm"/>
    <property type="match status" value="1"/>
</dbReference>
<feature type="transmembrane region" description="Helical" evidence="6">
    <location>
        <begin position="696"/>
        <end position="715"/>
    </location>
</feature>
<protein>
    <submittedName>
        <fullName evidence="8">Phage infection protein</fullName>
    </submittedName>
</protein>
<evidence type="ECO:0000256" key="1">
    <source>
        <dbReference type="ARBA" id="ARBA00004141"/>
    </source>
</evidence>
<feature type="domain" description="ABC-2 type transporter transmembrane" evidence="7">
    <location>
        <begin position="723"/>
        <end position="868"/>
    </location>
</feature>
<sequence length="892" mass="98388">MKQIFRIYRTDLINLWKVPTGLLLMIALAILPSVYAWINLEAMWDPYANTSGIKIAVTSNDLGATVENKSINIGAEVVDNLKNNHTLGWTFVNEEDALSGVERGDYYASLIIPADFSRKITSIVDGTMEKPEILYTVNEKINAVAPKITSKGASSVTQQISENFVKTVSSSILTRMKELGIDFEKELPTIRNMETKVFELEKRLPDVEAMGAKALEIEQKLPEIKQKGQKIVELEQKIPDINRAADTILKIEERWPKIQSVAQEVLLIQQKLPEIQKAADRIAELDQNFDKVESALNTAIETSRKADEIVNAALAALPKIDAIATQGGAFAEQLADFLQKNDAAFEALIPVVKMNLTLLQQTADAVTQLTGLLQEVNPDPQKVLAVMAVLKSQLTIGVAVIDRTIDLYTRLNTYLPNSPFSDNITRLTTIKTNMNNQIQTLSKLQSAIERGEKPATDLVNNLNALSKEASSAIGSLLARYDSEIVPNMKKALAQIKSVAQNSASVLQTLKSQLPNIKGILLDAQSGIHFAQTQLDALQKELPDIRAKVHEASATLQTKLDAFTNGINEAAPFIQNDLPKVEQKLHEASNFVRNDLPAAEDEIRKVADLYETKFPEVEDAVHLAANLVRSDLPEFEAAVHKAADQIRKVEGGGSIEEILRLLQNDIQKQSDFLSNPVLIKEDKRFPIPNYGSAMSPFYTTLSLWVGAMLLVSLMRVDVDNPEGAPLKSYHVYFGRMMIFLTVGFFQALIVTLGDLFLLGTYVVDKVWFVVFAVLISAVFISITYTLVSVFGNIGKGIAIIFLVLQFSSSGGTFPISTASPFFQKINPAVPFTYAVGVLRETVGGMQWSVVLKDVLFLFMFIGLCYVVALALKKPLSGYTARVAEKAKKTKLIS</sequence>
<dbReference type="InterPro" id="IPR017501">
    <property type="entry name" value="Phage_infect_YhgE_C"/>
</dbReference>
<feature type="transmembrane region" description="Helical" evidence="6">
    <location>
        <begin position="736"/>
        <end position="759"/>
    </location>
</feature>
<comment type="subcellular location">
    <subcellularLocation>
        <location evidence="1">Membrane</location>
        <topology evidence="1">Multi-pass membrane protein</topology>
    </subcellularLocation>
</comment>
<dbReference type="RefSeq" id="WP_189010936.1">
    <property type="nucleotide sequence ID" value="NZ_BMHE01000007.1"/>
</dbReference>
<evidence type="ECO:0000256" key="2">
    <source>
        <dbReference type="ARBA" id="ARBA00022692"/>
    </source>
</evidence>
<dbReference type="NCBIfam" id="TIGR03062">
    <property type="entry name" value="pip_yhgE_Cterm"/>
    <property type="match status" value="1"/>
</dbReference>
<name>A0ABQ2BT74_9BACL</name>
<proteinExistence type="predicted"/>
<comment type="caution">
    <text evidence="8">The sequence shown here is derived from an EMBL/GenBank/DDBJ whole genome shotgun (WGS) entry which is preliminary data.</text>
</comment>
<dbReference type="InterPro" id="IPR017500">
    <property type="entry name" value="Phage_infect_YhgE_N"/>
</dbReference>
<evidence type="ECO:0000313" key="9">
    <source>
        <dbReference type="Proteomes" id="UP000615455"/>
    </source>
</evidence>
<keyword evidence="2 6" id="KW-0812">Transmembrane</keyword>
<dbReference type="InterPro" id="IPR051328">
    <property type="entry name" value="T7SS_ABC-Transporter"/>
</dbReference>
<dbReference type="Pfam" id="PF12698">
    <property type="entry name" value="ABC2_membrane_3"/>
    <property type="match status" value="2"/>
</dbReference>
<organism evidence="8 9">
    <name type="scientific">Paenibacillus marchantiophytorum</name>
    <dbReference type="NCBI Taxonomy" id="1619310"/>
    <lineage>
        <taxon>Bacteria</taxon>
        <taxon>Bacillati</taxon>
        <taxon>Bacillota</taxon>
        <taxon>Bacilli</taxon>
        <taxon>Bacillales</taxon>
        <taxon>Paenibacillaceae</taxon>
        <taxon>Paenibacillus</taxon>
    </lineage>
</organism>
<evidence type="ECO:0000256" key="6">
    <source>
        <dbReference type="SAM" id="Phobius"/>
    </source>
</evidence>
<feature type="transmembrane region" description="Helical" evidence="6">
    <location>
        <begin position="853"/>
        <end position="870"/>
    </location>
</feature>